<dbReference type="Proteomes" id="UP000799428">
    <property type="component" value="Unassembled WGS sequence"/>
</dbReference>
<dbReference type="GO" id="GO:0008962">
    <property type="term" value="F:phosphatidylglycerophosphatase activity"/>
    <property type="evidence" value="ECO:0007669"/>
    <property type="project" value="InterPro"/>
</dbReference>
<dbReference type="Pfam" id="PF09419">
    <property type="entry name" value="PGP_phosphatase"/>
    <property type="match status" value="1"/>
</dbReference>
<sequence length="211" mass="23488">MNISGTLNVFRLIRDPTLCLPQHTVSTFNHLPIPLSKVLPRKDGQNAVEIKAVVLDKDNCFAVPHSNEVHNPYNEKFQELRRAYPGFKLLIVSNTAGTNSDPNLAQAALLEKNTGVKVLQHSTKKPGCKAEVLAYFAQHPEVGVTSPSQIAVVGDRLFTDVMMANLMGSHGFWIKDGIIERKTFFARMEDKLAAFLWKRGYAAPDPKSNFE</sequence>
<dbReference type="OrthoDB" id="198652at2759"/>
<evidence type="ECO:0000313" key="2">
    <source>
        <dbReference type="Proteomes" id="UP000799428"/>
    </source>
</evidence>
<dbReference type="NCBIfam" id="TIGR01668">
    <property type="entry name" value="YqeG_hyp_ppase"/>
    <property type="match status" value="1"/>
</dbReference>
<dbReference type="InterPro" id="IPR010021">
    <property type="entry name" value="PGPP1/Gep4"/>
</dbReference>
<accession>A0A6G1JZM9</accession>
<dbReference type="InterPro" id="IPR023214">
    <property type="entry name" value="HAD_sf"/>
</dbReference>
<dbReference type="AlphaFoldDB" id="A0A6G1JZM9"/>
<dbReference type="FunFam" id="3.40.50.1000:FF:000165">
    <property type="entry name" value="HAD superfamily phosphatase"/>
    <property type="match status" value="1"/>
</dbReference>
<organism evidence="1 2">
    <name type="scientific">Pleomassaria siparia CBS 279.74</name>
    <dbReference type="NCBI Taxonomy" id="1314801"/>
    <lineage>
        <taxon>Eukaryota</taxon>
        <taxon>Fungi</taxon>
        <taxon>Dikarya</taxon>
        <taxon>Ascomycota</taxon>
        <taxon>Pezizomycotina</taxon>
        <taxon>Dothideomycetes</taxon>
        <taxon>Pleosporomycetidae</taxon>
        <taxon>Pleosporales</taxon>
        <taxon>Pleomassariaceae</taxon>
        <taxon>Pleomassaria</taxon>
    </lineage>
</organism>
<dbReference type="SUPFAM" id="SSF56784">
    <property type="entry name" value="HAD-like"/>
    <property type="match status" value="1"/>
</dbReference>
<evidence type="ECO:0000313" key="1">
    <source>
        <dbReference type="EMBL" id="KAF2705940.1"/>
    </source>
</evidence>
<dbReference type="InterPro" id="IPR036412">
    <property type="entry name" value="HAD-like_sf"/>
</dbReference>
<keyword evidence="2" id="KW-1185">Reference proteome</keyword>
<reference evidence="1" key="1">
    <citation type="journal article" date="2020" name="Stud. Mycol.">
        <title>101 Dothideomycetes genomes: a test case for predicting lifestyles and emergence of pathogens.</title>
        <authorList>
            <person name="Haridas S."/>
            <person name="Albert R."/>
            <person name="Binder M."/>
            <person name="Bloem J."/>
            <person name="Labutti K."/>
            <person name="Salamov A."/>
            <person name="Andreopoulos B."/>
            <person name="Baker S."/>
            <person name="Barry K."/>
            <person name="Bills G."/>
            <person name="Bluhm B."/>
            <person name="Cannon C."/>
            <person name="Castanera R."/>
            <person name="Culley D."/>
            <person name="Daum C."/>
            <person name="Ezra D."/>
            <person name="Gonzalez J."/>
            <person name="Henrissat B."/>
            <person name="Kuo A."/>
            <person name="Liang C."/>
            <person name="Lipzen A."/>
            <person name="Lutzoni F."/>
            <person name="Magnuson J."/>
            <person name="Mondo S."/>
            <person name="Nolan M."/>
            <person name="Ohm R."/>
            <person name="Pangilinan J."/>
            <person name="Park H.-J."/>
            <person name="Ramirez L."/>
            <person name="Alfaro M."/>
            <person name="Sun H."/>
            <person name="Tritt A."/>
            <person name="Yoshinaga Y."/>
            <person name="Zwiers L.-H."/>
            <person name="Turgeon B."/>
            <person name="Goodwin S."/>
            <person name="Spatafora J."/>
            <person name="Crous P."/>
            <person name="Grigoriev I."/>
        </authorList>
    </citation>
    <scope>NUCLEOTIDE SEQUENCE</scope>
    <source>
        <strain evidence="1">CBS 279.74</strain>
    </source>
</reference>
<dbReference type="Gene3D" id="3.40.50.1000">
    <property type="entry name" value="HAD superfamily/HAD-like"/>
    <property type="match status" value="1"/>
</dbReference>
<name>A0A6G1JZM9_9PLEO</name>
<gene>
    <name evidence="1" type="ORF">K504DRAFT_439317</name>
</gene>
<protein>
    <submittedName>
        <fullName evidence="1">HAD-superfamily phosphatase</fullName>
    </submittedName>
</protein>
<dbReference type="InterPro" id="IPR027706">
    <property type="entry name" value="PGP_Pase"/>
</dbReference>
<dbReference type="EMBL" id="MU005777">
    <property type="protein sequence ID" value="KAF2705940.1"/>
    <property type="molecule type" value="Genomic_DNA"/>
</dbReference>
<proteinExistence type="predicted"/>